<reference evidence="10" key="1">
    <citation type="submission" date="2023-07" db="EMBL/GenBank/DDBJ databases">
        <title>Conexibacter stalactiti sp. nov., isolated from stalactites in a lava cave and emended description of the genus Conexibacter.</title>
        <authorList>
            <person name="Lee S.D."/>
        </authorList>
    </citation>
    <scope>NUCLEOTIDE SEQUENCE [LARGE SCALE GENOMIC DNA]</scope>
    <source>
        <strain evidence="10">KCTC 39840</strain>
    </source>
</reference>
<accession>A0ABU4HUB9</accession>
<feature type="transmembrane region" description="Helical" evidence="7">
    <location>
        <begin position="152"/>
        <end position="171"/>
    </location>
</feature>
<feature type="transmembrane region" description="Helical" evidence="7">
    <location>
        <begin position="92"/>
        <end position="114"/>
    </location>
</feature>
<dbReference type="Proteomes" id="UP001284601">
    <property type="component" value="Unassembled WGS sequence"/>
</dbReference>
<evidence type="ECO:0000256" key="1">
    <source>
        <dbReference type="ARBA" id="ARBA00004651"/>
    </source>
</evidence>
<organism evidence="9 10">
    <name type="scientific">Conexibacter stalactiti</name>
    <dbReference type="NCBI Taxonomy" id="1940611"/>
    <lineage>
        <taxon>Bacteria</taxon>
        <taxon>Bacillati</taxon>
        <taxon>Actinomycetota</taxon>
        <taxon>Thermoleophilia</taxon>
        <taxon>Solirubrobacterales</taxon>
        <taxon>Conexibacteraceae</taxon>
        <taxon>Conexibacter</taxon>
    </lineage>
</organism>
<comment type="similarity">
    <text evidence="7">Belongs to the binding-protein-dependent transport system permease family.</text>
</comment>
<evidence type="ECO:0000259" key="8">
    <source>
        <dbReference type="PROSITE" id="PS50928"/>
    </source>
</evidence>
<evidence type="ECO:0000313" key="9">
    <source>
        <dbReference type="EMBL" id="MDW5596888.1"/>
    </source>
</evidence>
<evidence type="ECO:0000313" key="10">
    <source>
        <dbReference type="Proteomes" id="UP001284601"/>
    </source>
</evidence>
<evidence type="ECO:0000256" key="6">
    <source>
        <dbReference type="ARBA" id="ARBA00023136"/>
    </source>
</evidence>
<keyword evidence="6 7" id="KW-0472">Membrane</keyword>
<dbReference type="EMBL" id="JAWSTH010000068">
    <property type="protein sequence ID" value="MDW5596888.1"/>
    <property type="molecule type" value="Genomic_DNA"/>
</dbReference>
<sequence>MSAVVPPPADPAAAIATPATRPGGRLFRLRANHVRAVLAPLVLFVLVIWLWQSEFFHNLFGLETFAVPLPDRIVEAFGDDSRRLREAFGETFAPAMIGFVGGNLLGFGLALCLMALPPGLGRRGSALGAAVAALPIMAVAPIVALWIESELWFKSVTVIIIVFPSMLVYAYRGMTGVDPTALELMHSYRASQWQVLRELRLPHAIPQIFTALKYTTVLMLVAAVICEILRAHNGLGYEIHDSLVSFGTARAWAAVVLLGLTGIVMYVLLLLVERFGFPWALRQEQS</sequence>
<keyword evidence="2 7" id="KW-0813">Transport</keyword>
<feature type="transmembrane region" description="Helical" evidence="7">
    <location>
        <begin position="211"/>
        <end position="231"/>
    </location>
</feature>
<evidence type="ECO:0000256" key="5">
    <source>
        <dbReference type="ARBA" id="ARBA00022989"/>
    </source>
</evidence>
<dbReference type="SUPFAM" id="SSF161098">
    <property type="entry name" value="MetI-like"/>
    <property type="match status" value="1"/>
</dbReference>
<proteinExistence type="inferred from homology"/>
<gene>
    <name evidence="9" type="ORF">R7226_21250</name>
</gene>
<evidence type="ECO:0000256" key="3">
    <source>
        <dbReference type="ARBA" id="ARBA00022475"/>
    </source>
</evidence>
<dbReference type="PANTHER" id="PTHR30151">
    <property type="entry name" value="ALKANE SULFONATE ABC TRANSPORTER-RELATED, MEMBRANE SUBUNIT"/>
    <property type="match status" value="1"/>
</dbReference>
<feature type="transmembrane region" description="Helical" evidence="7">
    <location>
        <begin position="251"/>
        <end position="272"/>
    </location>
</feature>
<keyword evidence="10" id="KW-1185">Reference proteome</keyword>
<protein>
    <submittedName>
        <fullName evidence="9">ABC transporter permease subunit</fullName>
    </submittedName>
</protein>
<dbReference type="CDD" id="cd06261">
    <property type="entry name" value="TM_PBP2"/>
    <property type="match status" value="1"/>
</dbReference>
<dbReference type="Gene3D" id="1.10.3720.10">
    <property type="entry name" value="MetI-like"/>
    <property type="match status" value="1"/>
</dbReference>
<feature type="transmembrane region" description="Helical" evidence="7">
    <location>
        <begin position="34"/>
        <end position="52"/>
    </location>
</feature>
<feature type="transmembrane region" description="Helical" evidence="7">
    <location>
        <begin position="126"/>
        <end position="146"/>
    </location>
</feature>
<keyword evidence="3" id="KW-1003">Cell membrane</keyword>
<keyword evidence="5 7" id="KW-1133">Transmembrane helix</keyword>
<dbReference type="InterPro" id="IPR000515">
    <property type="entry name" value="MetI-like"/>
</dbReference>
<dbReference type="InterPro" id="IPR035906">
    <property type="entry name" value="MetI-like_sf"/>
</dbReference>
<evidence type="ECO:0000256" key="2">
    <source>
        <dbReference type="ARBA" id="ARBA00022448"/>
    </source>
</evidence>
<dbReference type="PROSITE" id="PS50928">
    <property type="entry name" value="ABC_TM1"/>
    <property type="match status" value="1"/>
</dbReference>
<dbReference type="RefSeq" id="WP_318599325.1">
    <property type="nucleotide sequence ID" value="NZ_JAWSTH010000068.1"/>
</dbReference>
<evidence type="ECO:0000256" key="4">
    <source>
        <dbReference type="ARBA" id="ARBA00022692"/>
    </source>
</evidence>
<evidence type="ECO:0000256" key="7">
    <source>
        <dbReference type="RuleBase" id="RU363032"/>
    </source>
</evidence>
<dbReference type="Pfam" id="PF00528">
    <property type="entry name" value="BPD_transp_1"/>
    <property type="match status" value="1"/>
</dbReference>
<comment type="caution">
    <text evidence="9">The sequence shown here is derived from an EMBL/GenBank/DDBJ whole genome shotgun (WGS) entry which is preliminary data.</text>
</comment>
<name>A0ABU4HUB9_9ACTN</name>
<dbReference type="PANTHER" id="PTHR30151:SF20">
    <property type="entry name" value="ABC TRANSPORTER PERMEASE PROTEIN HI_0355-RELATED"/>
    <property type="match status" value="1"/>
</dbReference>
<feature type="domain" description="ABC transmembrane type-1" evidence="8">
    <location>
        <begin position="88"/>
        <end position="273"/>
    </location>
</feature>
<comment type="subcellular location">
    <subcellularLocation>
        <location evidence="1 7">Cell membrane</location>
        <topology evidence="1 7">Multi-pass membrane protein</topology>
    </subcellularLocation>
</comment>
<keyword evidence="4 7" id="KW-0812">Transmembrane</keyword>
<reference evidence="9 10" key="2">
    <citation type="submission" date="2023-10" db="EMBL/GenBank/DDBJ databases">
        <authorList>
            <person name="Han X.F."/>
        </authorList>
    </citation>
    <scope>NUCLEOTIDE SEQUENCE [LARGE SCALE GENOMIC DNA]</scope>
    <source>
        <strain evidence="9 10">KCTC 39840</strain>
    </source>
</reference>